<sequence>MSGSQTEPPSTPDVLRALGDPVRWEIIRQLAGVGELACARLEETLPISKSTISHHVRILVEAGLVAVRKQGRNRFYALRRDALRGLVAELADLAPGQRATAAVSRTVAVTSAAADAELPTW</sequence>
<dbReference type="PANTHER" id="PTHR33154">
    <property type="entry name" value="TRANSCRIPTIONAL REGULATOR, ARSR FAMILY"/>
    <property type="match status" value="1"/>
</dbReference>
<evidence type="ECO:0000256" key="1">
    <source>
        <dbReference type="ARBA" id="ARBA00023015"/>
    </source>
</evidence>
<name>A0ABW1J521_9PSEU</name>
<feature type="domain" description="HTH arsR-type" evidence="4">
    <location>
        <begin position="3"/>
        <end position="98"/>
    </location>
</feature>
<keyword evidence="3" id="KW-0804">Transcription</keyword>
<protein>
    <submittedName>
        <fullName evidence="5">ArsR/SmtB family transcription factor</fullName>
    </submittedName>
</protein>
<dbReference type="Gene3D" id="1.10.10.10">
    <property type="entry name" value="Winged helix-like DNA-binding domain superfamily/Winged helix DNA-binding domain"/>
    <property type="match status" value="1"/>
</dbReference>
<proteinExistence type="predicted"/>
<dbReference type="NCBIfam" id="NF033788">
    <property type="entry name" value="HTH_metalloreg"/>
    <property type="match status" value="1"/>
</dbReference>
<dbReference type="Pfam" id="PF12840">
    <property type="entry name" value="HTH_20"/>
    <property type="match status" value="1"/>
</dbReference>
<dbReference type="InterPro" id="IPR051081">
    <property type="entry name" value="HTH_MetalResp_TranReg"/>
</dbReference>
<dbReference type="PRINTS" id="PR00778">
    <property type="entry name" value="HTHARSR"/>
</dbReference>
<dbReference type="InterPro" id="IPR036388">
    <property type="entry name" value="WH-like_DNA-bd_sf"/>
</dbReference>
<dbReference type="Proteomes" id="UP001596302">
    <property type="component" value="Unassembled WGS sequence"/>
</dbReference>
<evidence type="ECO:0000259" key="4">
    <source>
        <dbReference type="PROSITE" id="PS50987"/>
    </source>
</evidence>
<dbReference type="InterPro" id="IPR011991">
    <property type="entry name" value="ArsR-like_HTH"/>
</dbReference>
<keyword evidence="6" id="KW-1185">Reference proteome</keyword>
<keyword evidence="2" id="KW-0238">DNA-binding</keyword>
<accession>A0ABW1J521</accession>
<dbReference type="EMBL" id="JBHSQW010000033">
    <property type="protein sequence ID" value="MFC5995604.1"/>
    <property type="molecule type" value="Genomic_DNA"/>
</dbReference>
<evidence type="ECO:0000313" key="6">
    <source>
        <dbReference type="Proteomes" id="UP001596302"/>
    </source>
</evidence>
<dbReference type="PANTHER" id="PTHR33154:SF12">
    <property type="entry name" value="TRANSCRIPTIONAL REGULATORY PROTEIN"/>
    <property type="match status" value="1"/>
</dbReference>
<dbReference type="RefSeq" id="WP_379585745.1">
    <property type="nucleotide sequence ID" value="NZ_JBHSQW010000033.1"/>
</dbReference>
<dbReference type="SMART" id="SM00418">
    <property type="entry name" value="HTH_ARSR"/>
    <property type="match status" value="1"/>
</dbReference>
<evidence type="ECO:0000313" key="5">
    <source>
        <dbReference type="EMBL" id="MFC5995604.1"/>
    </source>
</evidence>
<keyword evidence="1" id="KW-0805">Transcription regulation</keyword>
<dbReference type="SUPFAM" id="SSF46785">
    <property type="entry name" value="Winged helix' DNA-binding domain"/>
    <property type="match status" value="1"/>
</dbReference>
<evidence type="ECO:0000256" key="3">
    <source>
        <dbReference type="ARBA" id="ARBA00023163"/>
    </source>
</evidence>
<dbReference type="InterPro" id="IPR036390">
    <property type="entry name" value="WH_DNA-bd_sf"/>
</dbReference>
<gene>
    <name evidence="5" type="ORF">ACFQE5_15420</name>
</gene>
<reference evidence="6" key="1">
    <citation type="journal article" date="2019" name="Int. J. Syst. Evol. Microbiol.">
        <title>The Global Catalogue of Microorganisms (GCM) 10K type strain sequencing project: providing services to taxonomists for standard genome sequencing and annotation.</title>
        <authorList>
            <consortium name="The Broad Institute Genomics Platform"/>
            <consortium name="The Broad Institute Genome Sequencing Center for Infectious Disease"/>
            <person name="Wu L."/>
            <person name="Ma J."/>
        </authorList>
    </citation>
    <scope>NUCLEOTIDE SEQUENCE [LARGE SCALE GENOMIC DNA]</scope>
    <source>
        <strain evidence="6">CCM 8391</strain>
    </source>
</reference>
<evidence type="ECO:0000256" key="2">
    <source>
        <dbReference type="ARBA" id="ARBA00023125"/>
    </source>
</evidence>
<dbReference type="CDD" id="cd00090">
    <property type="entry name" value="HTH_ARSR"/>
    <property type="match status" value="1"/>
</dbReference>
<dbReference type="InterPro" id="IPR001845">
    <property type="entry name" value="HTH_ArsR_DNA-bd_dom"/>
</dbReference>
<organism evidence="5 6">
    <name type="scientific">Pseudonocardia hispaniensis</name>
    <dbReference type="NCBI Taxonomy" id="904933"/>
    <lineage>
        <taxon>Bacteria</taxon>
        <taxon>Bacillati</taxon>
        <taxon>Actinomycetota</taxon>
        <taxon>Actinomycetes</taxon>
        <taxon>Pseudonocardiales</taxon>
        <taxon>Pseudonocardiaceae</taxon>
        <taxon>Pseudonocardia</taxon>
    </lineage>
</organism>
<dbReference type="PROSITE" id="PS50987">
    <property type="entry name" value="HTH_ARSR_2"/>
    <property type="match status" value="1"/>
</dbReference>
<comment type="caution">
    <text evidence="5">The sequence shown here is derived from an EMBL/GenBank/DDBJ whole genome shotgun (WGS) entry which is preliminary data.</text>
</comment>